<evidence type="ECO:0000313" key="1">
    <source>
        <dbReference type="EMBL" id="KAA0916623.1"/>
    </source>
</evidence>
<evidence type="ECO:0000313" key="2">
    <source>
        <dbReference type="Proteomes" id="UP000325291"/>
    </source>
</evidence>
<name>A0A5A9ZH84_9RHOB</name>
<comment type="caution">
    <text evidence="1">The sequence shown here is derived from an EMBL/GenBank/DDBJ whole genome shotgun (WGS) entry which is preliminary data.</text>
</comment>
<keyword evidence="2" id="KW-1185">Reference proteome</keyword>
<dbReference type="AlphaFoldDB" id="A0A5A9ZH84"/>
<dbReference type="Proteomes" id="UP000325291">
    <property type="component" value="Unassembled WGS sequence"/>
</dbReference>
<protein>
    <submittedName>
        <fullName evidence="1">DUF1062 domain-containing protein</fullName>
    </submittedName>
</protein>
<dbReference type="EMBL" id="VINQ01000004">
    <property type="protein sequence ID" value="KAA0916623.1"/>
    <property type="molecule type" value="Genomic_DNA"/>
</dbReference>
<sequence length="210" mass="23259">MTGTLTATWRIEPVTPPRPKRHCSTCAGSRLFHSSGKIRLNANGRRLDAWLIYKCETCDRTWNLPLVERAIVGSISEADLQAMHKSDPAWVREREFDLAMLGRHCDRVDIPPDLNVIKTINGARPVAWSVIALAIEAPRVTGQRLDRLLAGELGLTRSELHAMAKAGGLQVESASGKALRKPVKGRVTLRFSSARLSEHQRANLSRNVAQ</sequence>
<gene>
    <name evidence="1" type="ORF">FLO80_07300</name>
</gene>
<accession>A0A5A9ZH84</accession>
<organism evidence="1 2">
    <name type="scientific">Aquicoccus porphyridii</name>
    <dbReference type="NCBI Taxonomy" id="1852029"/>
    <lineage>
        <taxon>Bacteria</taxon>
        <taxon>Pseudomonadati</taxon>
        <taxon>Pseudomonadota</taxon>
        <taxon>Alphaproteobacteria</taxon>
        <taxon>Rhodobacterales</taxon>
        <taxon>Paracoccaceae</taxon>
        <taxon>Aquicoccus</taxon>
    </lineage>
</organism>
<dbReference type="RefSeq" id="WP_111365141.1">
    <property type="nucleotide sequence ID" value="NZ_VINQ01000004.1"/>
</dbReference>
<proteinExistence type="predicted"/>
<dbReference type="InterPro" id="IPR009412">
    <property type="entry name" value="DUF1062"/>
</dbReference>
<reference evidence="1 2" key="1">
    <citation type="submission" date="2019-07" db="EMBL/GenBank/DDBJ databases">
        <title>Aquicoccus porphyridii gen. nov., sp. nov., isolated from a small marine red alga, Porphyridium marinum.</title>
        <authorList>
            <person name="Liu L."/>
        </authorList>
    </citation>
    <scope>NUCLEOTIDE SEQUENCE [LARGE SCALE GENOMIC DNA]</scope>
    <source>
        <strain evidence="1 2">L1 8-17</strain>
    </source>
</reference>
<dbReference type="Pfam" id="PF06353">
    <property type="entry name" value="DUF1062"/>
    <property type="match status" value="1"/>
</dbReference>